<dbReference type="SUPFAM" id="SSF48013">
    <property type="entry name" value="NusB-like"/>
    <property type="match status" value="1"/>
</dbReference>
<sequence>MASTRNSKPGEDVRSSARERAVHFLYEAESRSLPVSEIVAAQVLAVDDLVSALTSGVASRQSQLDEMITEYSHTWTIHRMPAIDRNVLRLAIYELIDRPEVPLAVIINEAVELAKRFSTEESGRYVNGVLSAIAKQVRSKGF</sequence>
<evidence type="ECO:0000313" key="8">
    <source>
        <dbReference type="EMBL" id="CAB4674524.1"/>
    </source>
</evidence>
<dbReference type="GO" id="GO:0006353">
    <property type="term" value="P:DNA-templated transcription termination"/>
    <property type="evidence" value="ECO:0007669"/>
    <property type="project" value="InterPro"/>
</dbReference>
<dbReference type="Gene3D" id="1.10.940.10">
    <property type="entry name" value="NusB-like"/>
    <property type="match status" value="1"/>
</dbReference>
<protein>
    <submittedName>
        <fullName evidence="8">Unannotated protein</fullName>
    </submittedName>
</protein>
<name>A0A6J6MNP1_9ZZZZ</name>
<evidence type="ECO:0000256" key="4">
    <source>
        <dbReference type="ARBA" id="ARBA00023015"/>
    </source>
</evidence>
<evidence type="ECO:0000259" key="6">
    <source>
        <dbReference type="Pfam" id="PF01029"/>
    </source>
</evidence>
<dbReference type="AlphaFoldDB" id="A0A6J6MNP1"/>
<evidence type="ECO:0000256" key="2">
    <source>
        <dbReference type="ARBA" id="ARBA00022814"/>
    </source>
</evidence>
<dbReference type="NCBIfam" id="TIGR01951">
    <property type="entry name" value="nusB"/>
    <property type="match status" value="1"/>
</dbReference>
<keyword evidence="5" id="KW-0804">Transcription</keyword>
<proteinExistence type="inferred from homology"/>
<dbReference type="PANTHER" id="PTHR11078:SF3">
    <property type="entry name" value="ANTITERMINATION NUSB DOMAIN-CONTAINING PROTEIN"/>
    <property type="match status" value="1"/>
</dbReference>
<evidence type="ECO:0000256" key="5">
    <source>
        <dbReference type="ARBA" id="ARBA00023163"/>
    </source>
</evidence>
<dbReference type="InterPro" id="IPR011605">
    <property type="entry name" value="NusB_fam"/>
</dbReference>
<dbReference type="GO" id="GO:0003723">
    <property type="term" value="F:RNA binding"/>
    <property type="evidence" value="ECO:0007669"/>
    <property type="project" value="UniProtKB-KW"/>
</dbReference>
<feature type="domain" description="NusB/RsmB/TIM44" evidence="6">
    <location>
        <begin position="16"/>
        <end position="135"/>
    </location>
</feature>
<evidence type="ECO:0000256" key="1">
    <source>
        <dbReference type="ARBA" id="ARBA00005952"/>
    </source>
</evidence>
<dbReference type="EMBL" id="CAEZZK010000063">
    <property type="protein sequence ID" value="CAB4756750.1"/>
    <property type="molecule type" value="Genomic_DNA"/>
</dbReference>
<evidence type="ECO:0000313" key="9">
    <source>
        <dbReference type="EMBL" id="CAB4756750.1"/>
    </source>
</evidence>
<dbReference type="PANTHER" id="PTHR11078">
    <property type="entry name" value="N UTILIZATION SUBSTANCE PROTEIN B-RELATED"/>
    <property type="match status" value="1"/>
</dbReference>
<comment type="similarity">
    <text evidence="1">Belongs to the NusB family.</text>
</comment>
<keyword evidence="2" id="KW-0889">Transcription antitermination</keyword>
<keyword evidence="4" id="KW-0805">Transcription regulation</keyword>
<reference evidence="8" key="1">
    <citation type="submission" date="2020-05" db="EMBL/GenBank/DDBJ databases">
        <authorList>
            <person name="Chiriac C."/>
            <person name="Salcher M."/>
            <person name="Ghai R."/>
            <person name="Kavagutti S V."/>
        </authorList>
    </citation>
    <scope>NUCLEOTIDE SEQUENCE</scope>
</reference>
<dbReference type="InterPro" id="IPR006027">
    <property type="entry name" value="NusB_RsmB_TIM44"/>
</dbReference>
<dbReference type="EMBL" id="CAEZWU010000152">
    <property type="protein sequence ID" value="CAB4674524.1"/>
    <property type="molecule type" value="Genomic_DNA"/>
</dbReference>
<dbReference type="GO" id="GO:0031564">
    <property type="term" value="P:transcription antitermination"/>
    <property type="evidence" value="ECO:0007669"/>
    <property type="project" value="UniProtKB-KW"/>
</dbReference>
<dbReference type="Pfam" id="PF01029">
    <property type="entry name" value="NusB"/>
    <property type="match status" value="1"/>
</dbReference>
<evidence type="ECO:0000313" key="7">
    <source>
        <dbReference type="EMBL" id="CAB4601157.1"/>
    </source>
</evidence>
<dbReference type="HAMAP" id="MF_00073">
    <property type="entry name" value="NusB"/>
    <property type="match status" value="1"/>
</dbReference>
<evidence type="ECO:0000256" key="3">
    <source>
        <dbReference type="ARBA" id="ARBA00022884"/>
    </source>
</evidence>
<keyword evidence="3" id="KW-0694">RNA-binding</keyword>
<gene>
    <name evidence="7" type="ORF">UFOPK1826_00672</name>
    <name evidence="8" type="ORF">UFOPK2292_00989</name>
    <name evidence="9" type="ORF">UFOPK2855_00435</name>
</gene>
<dbReference type="InterPro" id="IPR035926">
    <property type="entry name" value="NusB-like_sf"/>
</dbReference>
<dbReference type="GO" id="GO:0005829">
    <property type="term" value="C:cytosol"/>
    <property type="evidence" value="ECO:0007669"/>
    <property type="project" value="TreeGrafter"/>
</dbReference>
<organism evidence="8">
    <name type="scientific">freshwater metagenome</name>
    <dbReference type="NCBI Taxonomy" id="449393"/>
    <lineage>
        <taxon>unclassified sequences</taxon>
        <taxon>metagenomes</taxon>
        <taxon>ecological metagenomes</taxon>
    </lineage>
</organism>
<accession>A0A6J6MNP1</accession>
<dbReference type="EMBL" id="CAEZUN010000068">
    <property type="protein sequence ID" value="CAB4601157.1"/>
    <property type="molecule type" value="Genomic_DNA"/>
</dbReference>